<gene>
    <name evidence="1" type="ORF">TSAR_007998</name>
</gene>
<keyword evidence="2" id="KW-1185">Reference proteome</keyword>
<dbReference type="EMBL" id="NNAY01000004">
    <property type="protein sequence ID" value="OXU32204.1"/>
    <property type="molecule type" value="Genomic_DNA"/>
</dbReference>
<dbReference type="GO" id="GO:0003676">
    <property type="term" value="F:nucleic acid binding"/>
    <property type="evidence" value="ECO:0007669"/>
    <property type="project" value="InterPro"/>
</dbReference>
<dbReference type="Proteomes" id="UP000215335">
    <property type="component" value="Unassembled WGS sequence"/>
</dbReference>
<name>A0A232FNB3_9HYME</name>
<proteinExistence type="predicted"/>
<dbReference type="Gene3D" id="3.30.420.10">
    <property type="entry name" value="Ribonuclease H-like superfamily/Ribonuclease H"/>
    <property type="match status" value="1"/>
</dbReference>
<reference evidence="1 2" key="1">
    <citation type="journal article" date="2017" name="Curr. Biol.">
        <title>The Evolution of Venom by Co-option of Single-Copy Genes.</title>
        <authorList>
            <person name="Martinson E.O."/>
            <person name="Mrinalini"/>
            <person name="Kelkar Y.D."/>
            <person name="Chang C.H."/>
            <person name="Werren J.H."/>
        </authorList>
    </citation>
    <scope>NUCLEOTIDE SEQUENCE [LARGE SCALE GENOMIC DNA]</scope>
    <source>
        <strain evidence="1 2">Alberta</strain>
        <tissue evidence="1">Whole body</tissue>
    </source>
</reference>
<dbReference type="PANTHER" id="PTHR47326">
    <property type="entry name" value="TRANSPOSABLE ELEMENT TC3 TRANSPOSASE-LIKE PROTEIN"/>
    <property type="match status" value="1"/>
</dbReference>
<sequence length="348" mass="41102">MVEIKIVGFCGGSRMVTLDLTLKASFDASYSYVKIVNVITLNQYLDNDRGKMADYPANDIIDILFVLGEYRQNYRRSAVLYRERFPRRRHPNANTIRFLELRARRGYLRRQRLRRNIKDQTQNVCFLAILAMVHLDPHISLRTIRSELGVPRSTCKRYLKFSRYHPYHITLNQDLNEQDRQQKVQFRQWARNQIRNEPNFFQFMMFRCGCNRWIGRGGPIAWPPRLPDLTPLDFYLWGYLKDTVYSERPTTANDMRMRNQNACANIPLNLLIRTIKLWVLNIKFVSIAIKIPFEVQTQHITLKRSISSTKQGKIAELLVTENNGRKQKKLNGYNIDSIALRNLTKKQN</sequence>
<organism evidence="1 2">
    <name type="scientific">Trichomalopsis sarcophagae</name>
    <dbReference type="NCBI Taxonomy" id="543379"/>
    <lineage>
        <taxon>Eukaryota</taxon>
        <taxon>Metazoa</taxon>
        <taxon>Ecdysozoa</taxon>
        <taxon>Arthropoda</taxon>
        <taxon>Hexapoda</taxon>
        <taxon>Insecta</taxon>
        <taxon>Pterygota</taxon>
        <taxon>Neoptera</taxon>
        <taxon>Endopterygota</taxon>
        <taxon>Hymenoptera</taxon>
        <taxon>Apocrita</taxon>
        <taxon>Proctotrupomorpha</taxon>
        <taxon>Chalcidoidea</taxon>
        <taxon>Pteromalidae</taxon>
        <taxon>Pteromalinae</taxon>
        <taxon>Trichomalopsis</taxon>
    </lineage>
</organism>
<dbReference type="STRING" id="543379.A0A232FNB3"/>
<protein>
    <recommendedName>
        <fullName evidence="3">DUF4817 domain-containing protein</fullName>
    </recommendedName>
</protein>
<accession>A0A232FNB3</accession>
<evidence type="ECO:0000313" key="1">
    <source>
        <dbReference type="EMBL" id="OXU32204.1"/>
    </source>
</evidence>
<dbReference type="AlphaFoldDB" id="A0A232FNB3"/>
<dbReference type="InterPro" id="IPR036397">
    <property type="entry name" value="RNaseH_sf"/>
</dbReference>
<evidence type="ECO:0008006" key="3">
    <source>
        <dbReference type="Google" id="ProtNLM"/>
    </source>
</evidence>
<comment type="caution">
    <text evidence="1">The sequence shown here is derived from an EMBL/GenBank/DDBJ whole genome shotgun (WGS) entry which is preliminary data.</text>
</comment>
<dbReference type="PANTHER" id="PTHR47326:SF1">
    <property type="entry name" value="HTH PSQ-TYPE DOMAIN-CONTAINING PROTEIN"/>
    <property type="match status" value="1"/>
</dbReference>
<evidence type="ECO:0000313" key="2">
    <source>
        <dbReference type="Proteomes" id="UP000215335"/>
    </source>
</evidence>
<dbReference type="OrthoDB" id="9986793at2759"/>